<name>A0A5C3EYN3_9BASI</name>
<accession>A0A5C3EYN3</accession>
<dbReference type="AlphaFoldDB" id="A0A5C3EYN3"/>
<reference evidence="1 2" key="1">
    <citation type="submission" date="2018-03" db="EMBL/GenBank/DDBJ databases">
        <authorList>
            <person name="Guldener U."/>
        </authorList>
    </citation>
    <scope>NUCLEOTIDE SEQUENCE [LARGE SCALE GENOMIC DNA]</scope>
    <source>
        <strain evidence="1 2">DAOM196992</strain>
    </source>
</reference>
<protein>
    <submittedName>
        <fullName evidence="1">Uncharacterized protein</fullName>
    </submittedName>
</protein>
<dbReference type="Proteomes" id="UP000323386">
    <property type="component" value="Unassembled WGS sequence"/>
</dbReference>
<keyword evidence="2" id="KW-1185">Reference proteome</keyword>
<evidence type="ECO:0000313" key="2">
    <source>
        <dbReference type="Proteomes" id="UP000323386"/>
    </source>
</evidence>
<evidence type="ECO:0000313" key="1">
    <source>
        <dbReference type="EMBL" id="SPO37373.1"/>
    </source>
</evidence>
<gene>
    <name evidence="1" type="ORF">PSFLO_02846</name>
</gene>
<dbReference type="EMBL" id="OOIP01000006">
    <property type="protein sequence ID" value="SPO37373.1"/>
    <property type="molecule type" value="Genomic_DNA"/>
</dbReference>
<organism evidence="1 2">
    <name type="scientific">Pseudozyma flocculosa</name>
    <dbReference type="NCBI Taxonomy" id="84751"/>
    <lineage>
        <taxon>Eukaryota</taxon>
        <taxon>Fungi</taxon>
        <taxon>Dikarya</taxon>
        <taxon>Basidiomycota</taxon>
        <taxon>Ustilaginomycotina</taxon>
        <taxon>Ustilaginomycetes</taxon>
        <taxon>Ustilaginales</taxon>
        <taxon>Ustilaginaceae</taxon>
        <taxon>Pseudozyma</taxon>
    </lineage>
</organism>
<proteinExistence type="predicted"/>
<sequence>MSRYNLEPLMKDVHNNEIEMYKKFQEDQTDSHGEKAKVAFWGVDLRGDLTQVRPDPLRSSCTLNESCLYRITEERSQCTESVQALKSCIISVKDTGLGLGLGLQGVVKQKLSYWLRRYGRSKYVRFWGRRPKMSRYNLEPLMKDVHNNEIEMYKKFQEDQTDSHGEKAKVAFWGVDLRGDPYPEATDEYYLLLNCGALFNREAAQPGPQKGSKSDIFGEFSTLITNQCPYSAVMHINRKVSMH</sequence>